<name>W0F3L8_9BACT</name>
<dbReference type="KEGG" id="nso:NIASO_11460"/>
<evidence type="ECO:0000313" key="2">
    <source>
        <dbReference type="Proteomes" id="UP000003586"/>
    </source>
</evidence>
<dbReference type="EMBL" id="CP007035">
    <property type="protein sequence ID" value="AHF17640.1"/>
    <property type="molecule type" value="Genomic_DNA"/>
</dbReference>
<dbReference type="HOGENOM" id="CLU_3186357_0_0_10"/>
<accession>W0F3L8</accession>
<proteinExistence type="predicted"/>
<dbReference type="STRING" id="929713.NIASO_11460"/>
<sequence>MSALLHQAFRIMRYAFSKFLPDRFTKTFFIMTGLKKLFKLTNDLTI</sequence>
<keyword evidence="2" id="KW-1185">Reference proteome</keyword>
<dbReference type="AlphaFoldDB" id="W0F3L8"/>
<dbReference type="Proteomes" id="UP000003586">
    <property type="component" value="Chromosome"/>
</dbReference>
<evidence type="ECO:0000313" key="1">
    <source>
        <dbReference type="EMBL" id="AHF17640.1"/>
    </source>
</evidence>
<gene>
    <name evidence="1" type="ORF">NIASO_11460</name>
</gene>
<organism evidence="1 2">
    <name type="scientific">Niabella soli DSM 19437</name>
    <dbReference type="NCBI Taxonomy" id="929713"/>
    <lineage>
        <taxon>Bacteria</taxon>
        <taxon>Pseudomonadati</taxon>
        <taxon>Bacteroidota</taxon>
        <taxon>Chitinophagia</taxon>
        <taxon>Chitinophagales</taxon>
        <taxon>Chitinophagaceae</taxon>
        <taxon>Niabella</taxon>
    </lineage>
</organism>
<reference evidence="1 2" key="1">
    <citation type="submission" date="2013-12" db="EMBL/GenBank/DDBJ databases">
        <authorList>
            <consortium name="DOE Joint Genome Institute"/>
            <person name="Eisen J."/>
            <person name="Huntemann M."/>
            <person name="Han J."/>
            <person name="Chen A."/>
            <person name="Kyrpides N."/>
            <person name="Mavromatis K."/>
            <person name="Markowitz V."/>
            <person name="Palaniappan K."/>
            <person name="Ivanova N."/>
            <person name="Schaumberg A."/>
            <person name="Pati A."/>
            <person name="Liolios K."/>
            <person name="Nordberg H.P."/>
            <person name="Cantor M.N."/>
            <person name="Hua S.X."/>
            <person name="Woyke T."/>
        </authorList>
    </citation>
    <scope>NUCLEOTIDE SEQUENCE [LARGE SCALE GENOMIC DNA]</scope>
    <source>
        <strain evidence="2">DSM 19437</strain>
    </source>
</reference>
<protein>
    <submittedName>
        <fullName evidence="1">Uncharacterized protein</fullName>
    </submittedName>
</protein>